<proteinExistence type="predicted"/>
<reference evidence="1" key="1">
    <citation type="submission" date="2021-11" db="EMBL/GenBank/DDBJ databases">
        <title>Fusarium solani-melongenae Genome sequencing and assembly.</title>
        <authorList>
            <person name="Xie S."/>
            <person name="Huang L."/>
            <person name="Zhang X."/>
        </authorList>
    </citation>
    <scope>NUCLEOTIDE SEQUENCE</scope>
    <source>
        <strain evidence="1">CRI 24-3</strain>
    </source>
</reference>
<dbReference type="EMBL" id="CP090038">
    <property type="protein sequence ID" value="UPL01596.1"/>
    <property type="molecule type" value="Genomic_DNA"/>
</dbReference>
<keyword evidence="2" id="KW-1185">Reference proteome</keyword>
<sequence>MPPTGPRRPGCENCRARHLKCDGENPCAQCIKKNIDCNRNLRVRFRHKSKTGEPQPEFSTSQVWCKTAGKRLKFLDQSLEVARYYDDDAESDGESRQPLRQQNLDRGTSPPSLDRQPVASLETASSAGSAGLAQQTDPDYVSPIQGSSGSSPRLDPGLSQPSIFSCQQLHHVPLPGHAGGSIAALSGPRQYHSFSNHSPSSSNSFSHDRTSTNAELPPAPLNDRTRAKLFRHYIKYIAPAFDSYDPTRYLSTCVPSIAATCPAFLELILVVAAGHLHTVQGGASNLELDVYRRQLPSHDDFLQQMIQSGMDMSHLDVAVLLYHFCDNLQATSMHNDGSSDLIPPHLDMSRLHVSPLLTRVPVTFHDAVMWACLRQELFLAVMNQSPIDQDTYRSGLEHLTHTSDDFSRTNRMLLKLTEVVRFCFGEGKDTTTYDELLESTASWMRSTPASFTPVMTRRKFNGAPFPEIWLLNDCIAAGLQYYHLSRILLIVHDPRVPRLCRARREASRWIDAQVRNDLEIICGIAESISKINPMHITACMAISMVGDRCSQRSQQGAVINILDKTTTEFGWSTDLARKHLLDSWGWPTRVEE</sequence>
<organism evidence="1 2">
    <name type="scientific">Fusarium solani subsp. cucurbitae</name>
    <name type="common">Neocosmosporum cucurbitae</name>
    <dbReference type="NCBI Taxonomy" id="2747967"/>
    <lineage>
        <taxon>Eukaryota</taxon>
        <taxon>Fungi</taxon>
        <taxon>Dikarya</taxon>
        <taxon>Ascomycota</taxon>
        <taxon>Pezizomycotina</taxon>
        <taxon>Sordariomycetes</taxon>
        <taxon>Hypocreomycetidae</taxon>
        <taxon>Hypocreales</taxon>
        <taxon>Nectriaceae</taxon>
        <taxon>Fusarium</taxon>
        <taxon>Fusarium solani species complex</taxon>
    </lineage>
</organism>
<protein>
    <submittedName>
        <fullName evidence="1">Uncharacterized protein</fullName>
    </submittedName>
</protein>
<dbReference type="Proteomes" id="UP000830768">
    <property type="component" value="Chromosome 10"/>
</dbReference>
<evidence type="ECO:0000313" key="1">
    <source>
        <dbReference type="EMBL" id="UPL01596.1"/>
    </source>
</evidence>
<name>A0ACD3ZK62_FUSSC</name>
<gene>
    <name evidence="1" type="ORF">LCI18_012530</name>
</gene>
<evidence type="ECO:0000313" key="2">
    <source>
        <dbReference type="Proteomes" id="UP000830768"/>
    </source>
</evidence>
<accession>A0ACD3ZK62</accession>